<comment type="subcellular location">
    <subcellularLocation>
        <location evidence="8">Cytoplasm</location>
    </subcellularLocation>
</comment>
<dbReference type="EMBL" id="CP074572">
    <property type="protein sequence ID" value="QVK23588.1"/>
    <property type="molecule type" value="Genomic_DNA"/>
</dbReference>
<dbReference type="CDD" id="cd06445">
    <property type="entry name" value="ATase"/>
    <property type="match status" value="1"/>
</dbReference>
<dbReference type="Proteomes" id="UP000676428">
    <property type="component" value="Chromosome"/>
</dbReference>
<dbReference type="Gene3D" id="1.10.10.10">
    <property type="entry name" value="Winged helix-like DNA-binding domain superfamily/Winged helix DNA-binding domain"/>
    <property type="match status" value="1"/>
</dbReference>
<keyword evidence="6 8" id="KW-0234">DNA repair</keyword>
<accession>A0ABX8DFU0</accession>
<sequence length="174" mass="18830">MSHHLISTTRPLLPVAELTMDSPCGPLWLAASSAGLTDLRPVSARLAVSQATTPASVTQAREWLLQTVAQLQQYFAGERREFSIPLAPIGTAFQRRVWQQLLQIPYGNVSSYGELANRLQQPKAARAVGSANGANPIAIMIPCHRVIGKNGTLTGYAWGLTMKQQLLALEQAEA</sequence>
<name>A0ABX8DFU0_9GAMM</name>
<evidence type="ECO:0000256" key="7">
    <source>
        <dbReference type="ARBA" id="ARBA00049348"/>
    </source>
</evidence>
<evidence type="ECO:0000313" key="11">
    <source>
        <dbReference type="EMBL" id="QVK23588.1"/>
    </source>
</evidence>
<dbReference type="PROSITE" id="PS00374">
    <property type="entry name" value="MGMT"/>
    <property type="match status" value="1"/>
</dbReference>
<keyword evidence="12" id="KW-1185">Reference proteome</keyword>
<dbReference type="InterPro" id="IPR036631">
    <property type="entry name" value="MGMT_N_sf"/>
</dbReference>
<dbReference type="InterPro" id="IPR001497">
    <property type="entry name" value="MethylDNA_cys_MeTrfase_AS"/>
</dbReference>
<dbReference type="InterPro" id="IPR036388">
    <property type="entry name" value="WH-like_DNA-bd_sf"/>
</dbReference>
<comment type="function">
    <text evidence="8">Involved in the cellular defense against the biological effects of O6-methylguanine (O6-MeG) and O4-methylthymine (O4-MeT) in DNA. Repairs the methylated nucleobase in DNA by stoichiometrically transferring the methyl group to a cysteine residue in the enzyme. This is a suicide reaction: the enzyme is irreversibly inactivated.</text>
</comment>
<keyword evidence="3 8" id="KW-0489">Methyltransferase</keyword>
<dbReference type="PANTHER" id="PTHR10815">
    <property type="entry name" value="METHYLATED-DNA--PROTEIN-CYSTEINE METHYLTRANSFERASE"/>
    <property type="match status" value="1"/>
</dbReference>
<dbReference type="SUPFAM" id="SSF53155">
    <property type="entry name" value="Methylated DNA-protein cysteine methyltransferase domain"/>
    <property type="match status" value="1"/>
</dbReference>
<evidence type="ECO:0000256" key="1">
    <source>
        <dbReference type="ARBA" id="ARBA00001286"/>
    </source>
</evidence>
<dbReference type="InterPro" id="IPR036217">
    <property type="entry name" value="MethylDNA_cys_MeTrfase_DNAb"/>
</dbReference>
<comment type="catalytic activity">
    <reaction evidence="1 8">
        <text>a 4-O-methyl-thymidine in DNA + L-cysteinyl-[protein] = a thymidine in DNA + S-methyl-L-cysteinyl-[protein]</text>
        <dbReference type="Rhea" id="RHEA:53428"/>
        <dbReference type="Rhea" id="RHEA-COMP:10131"/>
        <dbReference type="Rhea" id="RHEA-COMP:10132"/>
        <dbReference type="Rhea" id="RHEA-COMP:13555"/>
        <dbReference type="Rhea" id="RHEA-COMP:13556"/>
        <dbReference type="ChEBI" id="CHEBI:29950"/>
        <dbReference type="ChEBI" id="CHEBI:82612"/>
        <dbReference type="ChEBI" id="CHEBI:137386"/>
        <dbReference type="ChEBI" id="CHEBI:137387"/>
        <dbReference type="EC" id="2.1.1.63"/>
    </reaction>
</comment>
<dbReference type="RefSeq" id="WP_213682208.1">
    <property type="nucleotide sequence ID" value="NZ_CP074572.1"/>
</dbReference>
<organism evidence="11 12">
    <name type="scientific">Shewanella dokdonensis</name>
    <dbReference type="NCBI Taxonomy" id="712036"/>
    <lineage>
        <taxon>Bacteria</taxon>
        <taxon>Pseudomonadati</taxon>
        <taxon>Pseudomonadota</taxon>
        <taxon>Gammaproteobacteria</taxon>
        <taxon>Alteromonadales</taxon>
        <taxon>Shewanellaceae</taxon>
        <taxon>Shewanella</taxon>
    </lineage>
</organism>
<evidence type="ECO:0000313" key="12">
    <source>
        <dbReference type="Proteomes" id="UP000676428"/>
    </source>
</evidence>
<feature type="domain" description="Methylguanine DNA methyltransferase ribonuclease-like" evidence="10">
    <location>
        <begin position="19"/>
        <end position="88"/>
    </location>
</feature>
<evidence type="ECO:0000256" key="5">
    <source>
        <dbReference type="ARBA" id="ARBA00022763"/>
    </source>
</evidence>
<keyword evidence="2 8" id="KW-0963">Cytoplasm</keyword>
<protein>
    <recommendedName>
        <fullName evidence="8">Methylated-DNA--protein-cysteine methyltransferase</fullName>
        <ecNumber evidence="8">2.1.1.63</ecNumber>
    </recommendedName>
    <alternativeName>
        <fullName evidence="8">6-O-methylguanine-DNA methyltransferase</fullName>
        <shortName evidence="8">MGMT</shortName>
    </alternativeName>
    <alternativeName>
        <fullName evidence="8">O-6-methylguanine-DNA-alkyltransferase</fullName>
    </alternativeName>
</protein>
<dbReference type="InterPro" id="IPR014048">
    <property type="entry name" value="MethylDNA_cys_MeTrfase_DNA-bd"/>
</dbReference>
<reference evidence="11 12" key="1">
    <citation type="journal article" date="2012" name="Int. J. Syst. Evol. Microbiol.">
        <title>Shewanella dokdonensis sp. nov., isolated from seawater.</title>
        <authorList>
            <person name="Sung H.R."/>
            <person name="Yoon J.H."/>
            <person name="Ghim S.Y."/>
        </authorList>
    </citation>
    <scope>NUCLEOTIDE SEQUENCE [LARGE SCALE GENOMIC DNA]</scope>
    <source>
        <strain evidence="11 12">DSM 23626</strain>
    </source>
</reference>
<comment type="similarity">
    <text evidence="8">Belongs to the MGMT family.</text>
</comment>
<proteinExistence type="inferred from homology"/>
<dbReference type="Pfam" id="PF01035">
    <property type="entry name" value="DNA_binding_1"/>
    <property type="match status" value="1"/>
</dbReference>
<dbReference type="Pfam" id="PF02870">
    <property type="entry name" value="Methyltransf_1N"/>
    <property type="match status" value="1"/>
</dbReference>
<evidence type="ECO:0000259" key="9">
    <source>
        <dbReference type="Pfam" id="PF01035"/>
    </source>
</evidence>
<feature type="domain" description="Methylated-DNA-[protein]-cysteine S-methyltransferase DNA binding" evidence="9">
    <location>
        <begin position="92"/>
        <end position="171"/>
    </location>
</feature>
<evidence type="ECO:0000256" key="8">
    <source>
        <dbReference type="HAMAP-Rule" id="MF_00772"/>
    </source>
</evidence>
<keyword evidence="4 8" id="KW-0808">Transferase</keyword>
<gene>
    <name evidence="11" type="ORF">KHX94_02215</name>
</gene>
<dbReference type="Gene3D" id="3.30.160.70">
    <property type="entry name" value="Methylated DNA-protein cysteine methyltransferase domain"/>
    <property type="match status" value="1"/>
</dbReference>
<evidence type="ECO:0000256" key="3">
    <source>
        <dbReference type="ARBA" id="ARBA00022603"/>
    </source>
</evidence>
<evidence type="ECO:0000256" key="2">
    <source>
        <dbReference type="ARBA" id="ARBA00022490"/>
    </source>
</evidence>
<evidence type="ECO:0000256" key="4">
    <source>
        <dbReference type="ARBA" id="ARBA00022679"/>
    </source>
</evidence>
<comment type="miscellaneous">
    <text evidence="8">This enzyme catalyzes only one turnover and therefore is not strictly catalytic. According to one definition, an enzyme is a biocatalyst that acts repeatedly and over many reaction cycles.</text>
</comment>
<dbReference type="HAMAP" id="MF_00772">
    <property type="entry name" value="OGT"/>
    <property type="match status" value="1"/>
</dbReference>
<dbReference type="InterPro" id="IPR023546">
    <property type="entry name" value="MGMT"/>
</dbReference>
<comment type="catalytic activity">
    <reaction evidence="7 8">
        <text>a 6-O-methyl-2'-deoxyguanosine in DNA + L-cysteinyl-[protein] = S-methyl-L-cysteinyl-[protein] + a 2'-deoxyguanosine in DNA</text>
        <dbReference type="Rhea" id="RHEA:24000"/>
        <dbReference type="Rhea" id="RHEA-COMP:10131"/>
        <dbReference type="Rhea" id="RHEA-COMP:10132"/>
        <dbReference type="Rhea" id="RHEA-COMP:11367"/>
        <dbReference type="Rhea" id="RHEA-COMP:11368"/>
        <dbReference type="ChEBI" id="CHEBI:29950"/>
        <dbReference type="ChEBI" id="CHEBI:82612"/>
        <dbReference type="ChEBI" id="CHEBI:85445"/>
        <dbReference type="ChEBI" id="CHEBI:85448"/>
        <dbReference type="EC" id="2.1.1.63"/>
    </reaction>
</comment>
<dbReference type="SUPFAM" id="SSF46767">
    <property type="entry name" value="Methylated DNA-protein cysteine methyltransferase, C-terminal domain"/>
    <property type="match status" value="1"/>
</dbReference>
<feature type="active site" description="Nucleophile; methyl group acceptor" evidence="8">
    <location>
        <position position="143"/>
    </location>
</feature>
<evidence type="ECO:0000256" key="6">
    <source>
        <dbReference type="ARBA" id="ARBA00023204"/>
    </source>
</evidence>
<keyword evidence="5 8" id="KW-0227">DNA damage</keyword>
<dbReference type="PANTHER" id="PTHR10815:SF5">
    <property type="entry name" value="METHYLATED-DNA--PROTEIN-CYSTEINE METHYLTRANSFERASE"/>
    <property type="match status" value="1"/>
</dbReference>
<dbReference type="NCBIfam" id="TIGR00589">
    <property type="entry name" value="ogt"/>
    <property type="match status" value="1"/>
</dbReference>
<dbReference type="EC" id="2.1.1.63" evidence="8"/>
<evidence type="ECO:0000259" key="10">
    <source>
        <dbReference type="Pfam" id="PF02870"/>
    </source>
</evidence>
<dbReference type="InterPro" id="IPR008332">
    <property type="entry name" value="MethylG_MeTrfase_N"/>
</dbReference>